<evidence type="ECO:0000313" key="3">
    <source>
        <dbReference type="WBParaSite" id="TCNE_0001248801-mRNA-1"/>
    </source>
</evidence>
<dbReference type="InterPro" id="IPR021010">
    <property type="entry name" value="Cytosolic_motility_protein"/>
</dbReference>
<evidence type="ECO:0000313" key="1">
    <source>
        <dbReference type="EMBL" id="VDM43809.1"/>
    </source>
</evidence>
<accession>A0A183UVG8</accession>
<reference evidence="3" key="1">
    <citation type="submission" date="2016-06" db="UniProtKB">
        <authorList>
            <consortium name="WormBaseParasite"/>
        </authorList>
    </citation>
    <scope>IDENTIFICATION</scope>
</reference>
<dbReference type="Pfam" id="PF12150">
    <property type="entry name" value="MFP2b"/>
    <property type="match status" value="2"/>
</dbReference>
<reference evidence="1 2" key="2">
    <citation type="submission" date="2018-11" db="EMBL/GenBank/DDBJ databases">
        <authorList>
            <consortium name="Pathogen Informatics"/>
        </authorList>
    </citation>
    <scope>NUCLEOTIDE SEQUENCE [LARGE SCALE GENOMIC DNA]</scope>
</reference>
<dbReference type="WBParaSite" id="TCNE_0001248801-mRNA-1">
    <property type="protein sequence ID" value="TCNE_0001248801-mRNA-1"/>
    <property type="gene ID" value="TCNE_0001248801"/>
</dbReference>
<proteinExistence type="predicted"/>
<evidence type="ECO:0000313" key="2">
    <source>
        <dbReference type="Proteomes" id="UP000050794"/>
    </source>
</evidence>
<organism evidence="2 3">
    <name type="scientific">Toxocara canis</name>
    <name type="common">Canine roundworm</name>
    <dbReference type="NCBI Taxonomy" id="6265"/>
    <lineage>
        <taxon>Eukaryota</taxon>
        <taxon>Metazoa</taxon>
        <taxon>Ecdysozoa</taxon>
        <taxon>Nematoda</taxon>
        <taxon>Chromadorea</taxon>
        <taxon>Rhabditida</taxon>
        <taxon>Spirurina</taxon>
        <taxon>Ascaridomorpha</taxon>
        <taxon>Ascaridoidea</taxon>
        <taxon>Toxocaridae</taxon>
        <taxon>Toxocara</taxon>
    </lineage>
</organism>
<dbReference type="PANTHER" id="PTHR31578:SF3">
    <property type="entry name" value="NEMATODE SPECIFIC PEPTIDE FAMILY"/>
    <property type="match status" value="1"/>
</dbReference>
<dbReference type="SUPFAM" id="SSF141739">
    <property type="entry name" value="MFPT repeat-like"/>
    <property type="match status" value="2"/>
</dbReference>
<protein>
    <submittedName>
        <fullName evidence="3">DUF1326 domain-containing protein</fullName>
    </submittedName>
</protein>
<keyword evidence="2" id="KW-1185">Reference proteome</keyword>
<dbReference type="EMBL" id="UYWY01021287">
    <property type="protein sequence ID" value="VDM43809.1"/>
    <property type="molecule type" value="Genomic_DNA"/>
</dbReference>
<gene>
    <name evidence="1" type="ORF">TCNE_LOCUS12488</name>
</gene>
<dbReference type="AlphaFoldDB" id="A0A183UVG8"/>
<dbReference type="PANTHER" id="PTHR31578">
    <property type="entry name" value="PROTEIN CBG21223-RELATED"/>
    <property type="match status" value="1"/>
</dbReference>
<dbReference type="Proteomes" id="UP000050794">
    <property type="component" value="Unassembled WGS sequence"/>
</dbReference>
<name>A0A183UVG8_TOXCA</name>
<sequence length="223" mass="25030">MYVALCYKDGHPLIGPAWNDCGVVQCAFAYNKHELKGSEIGGEIQVLTYDGNHVSKGFFYEWIKYSDYCDMKDEFRTLLRCDASAPIFWPEKTALGAIDVDKRTATFAANQECCRMTEGELKDMLVLVRNTKGGPPHCSCSDCERKRESEKVFEGNVGSLQMLAQLSPSVAGFDYGWQTYRKAAAVDEKEWHPVHISFNAPCVLVVDDEGHEYLGSTIFVRSV</sequence>